<gene>
    <name evidence="2" type="ORF">IP90_02392</name>
</gene>
<evidence type="ECO:0000256" key="1">
    <source>
        <dbReference type="SAM" id="SignalP"/>
    </source>
</evidence>
<accession>A0A562L2H1</accession>
<protein>
    <recommendedName>
        <fullName evidence="4">Lipoprotein</fullName>
    </recommendedName>
</protein>
<evidence type="ECO:0000313" key="3">
    <source>
        <dbReference type="Proteomes" id="UP000315167"/>
    </source>
</evidence>
<dbReference type="Proteomes" id="UP000315167">
    <property type="component" value="Unassembled WGS sequence"/>
</dbReference>
<keyword evidence="1" id="KW-0732">Signal</keyword>
<evidence type="ECO:0000313" key="2">
    <source>
        <dbReference type="EMBL" id="TWI01832.1"/>
    </source>
</evidence>
<evidence type="ECO:0008006" key="4">
    <source>
        <dbReference type="Google" id="ProtNLM"/>
    </source>
</evidence>
<dbReference type="EMBL" id="VLKN01000005">
    <property type="protein sequence ID" value="TWI01832.1"/>
    <property type="molecule type" value="Genomic_DNA"/>
</dbReference>
<keyword evidence="3" id="KW-1185">Reference proteome</keyword>
<dbReference type="PROSITE" id="PS51257">
    <property type="entry name" value="PROKAR_LIPOPROTEIN"/>
    <property type="match status" value="1"/>
</dbReference>
<proteinExistence type="predicted"/>
<feature type="signal peptide" evidence="1">
    <location>
        <begin position="1"/>
        <end position="18"/>
    </location>
</feature>
<organism evidence="2 3">
    <name type="scientific">Luteimonas cucumeris</name>
    <dbReference type="NCBI Taxonomy" id="985012"/>
    <lineage>
        <taxon>Bacteria</taxon>
        <taxon>Pseudomonadati</taxon>
        <taxon>Pseudomonadota</taxon>
        <taxon>Gammaproteobacteria</taxon>
        <taxon>Lysobacterales</taxon>
        <taxon>Lysobacteraceae</taxon>
        <taxon>Luteimonas</taxon>
    </lineage>
</organism>
<sequence length="167" mass="18513">MRSRVISALLVAMLASCAKDPPKPHTLVCATFSFRVANRAEIIQARKDFFDASILIRRNFSDTSITSTGAELAPWSYTHAEIELYSGGRTRIVLGGHSDYPKGGDPASDMRVYLFAESDPGSSNTCDKHMGALYAQVKTRMAQSWPIKEDADVPYRLERGKRIRVAD</sequence>
<comment type="caution">
    <text evidence="2">The sequence shown here is derived from an EMBL/GenBank/DDBJ whole genome shotgun (WGS) entry which is preliminary data.</text>
</comment>
<feature type="chain" id="PRO_5021744423" description="Lipoprotein" evidence="1">
    <location>
        <begin position="19"/>
        <end position="167"/>
    </location>
</feature>
<name>A0A562L2H1_9GAMM</name>
<dbReference type="AlphaFoldDB" id="A0A562L2H1"/>
<reference evidence="2 3" key="1">
    <citation type="journal article" date="2015" name="Stand. Genomic Sci.">
        <title>Genomic Encyclopedia of Bacterial and Archaeal Type Strains, Phase III: the genomes of soil and plant-associated and newly described type strains.</title>
        <authorList>
            <person name="Whitman W.B."/>
            <person name="Woyke T."/>
            <person name="Klenk H.P."/>
            <person name="Zhou Y."/>
            <person name="Lilburn T.G."/>
            <person name="Beck B.J."/>
            <person name="De Vos P."/>
            <person name="Vandamme P."/>
            <person name="Eisen J.A."/>
            <person name="Garrity G."/>
            <person name="Hugenholtz P."/>
            <person name="Kyrpides N.C."/>
        </authorList>
    </citation>
    <scope>NUCLEOTIDE SEQUENCE [LARGE SCALE GENOMIC DNA]</scope>
    <source>
        <strain evidence="2 3">CGMCC 1.10821</strain>
    </source>
</reference>